<dbReference type="SUPFAM" id="SSF55729">
    <property type="entry name" value="Acyl-CoA N-acyltransferases (Nat)"/>
    <property type="match status" value="1"/>
</dbReference>
<gene>
    <name evidence="6" type="ORF">PGLA1383_LOCUS26567</name>
    <name evidence="7" type="ORF">PGLA1383_LOCUS32639</name>
</gene>
<dbReference type="PANTHER" id="PTHR13256">
    <property type="entry name" value="N-ACETYLTRANSFERASE 9"/>
    <property type="match status" value="1"/>
</dbReference>
<dbReference type="Proteomes" id="UP000654075">
    <property type="component" value="Unassembled WGS sequence"/>
</dbReference>
<dbReference type="InterPro" id="IPR039135">
    <property type="entry name" value="NAT9-like"/>
</dbReference>
<comment type="caution">
    <text evidence="7">The sequence shown here is derived from an EMBL/GenBank/DDBJ whole genome shotgun (WGS) entry which is preliminary data.</text>
</comment>
<dbReference type="Pfam" id="PF13302">
    <property type="entry name" value="Acetyltransf_3"/>
    <property type="match status" value="1"/>
</dbReference>
<name>A0A813FL70_POLGL</name>
<evidence type="ECO:0000313" key="7">
    <source>
        <dbReference type="EMBL" id="CAE8614919.1"/>
    </source>
</evidence>
<dbReference type="AlphaFoldDB" id="A0A813FL70"/>
<evidence type="ECO:0000256" key="2">
    <source>
        <dbReference type="ARBA" id="ARBA00022679"/>
    </source>
</evidence>
<protein>
    <recommendedName>
        <fullName evidence="5">N-acetyltransferase domain-containing protein</fullName>
    </recommendedName>
</protein>
<evidence type="ECO:0000313" key="8">
    <source>
        <dbReference type="Proteomes" id="UP000654075"/>
    </source>
</evidence>
<sequence>MRLNLNSRIVGERCELVPYDAAMVPSYHAWMQDPELLELTGSEPLSLEEEYEMQSSWRDSDDKLTFIVLDRSLPAAEGGLGSMAGDVNVFFNQVGLDEDQEAEEGTAGALEKKVSYAAGEIEVMVAVTASRRRGLAGEALRLMAGYCAQQLGTRRFVAKIKDHNSASIALFESLGFQFVRHVQVFSEVVYQLDLASLEVPLPVVLVGTLADGRLRNGPDAHGSATSESAPDRSGKEE</sequence>
<dbReference type="OMA" id="WHVPRYH"/>
<dbReference type="Gene3D" id="3.40.630.30">
    <property type="match status" value="1"/>
</dbReference>
<keyword evidence="8" id="KW-1185">Reference proteome</keyword>
<keyword evidence="3" id="KW-0012">Acyltransferase</keyword>
<keyword evidence="2" id="KW-0808">Transferase</keyword>
<dbReference type="InterPro" id="IPR016181">
    <property type="entry name" value="Acyl_CoA_acyltransferase"/>
</dbReference>
<reference evidence="7" key="1">
    <citation type="submission" date="2021-02" db="EMBL/GenBank/DDBJ databases">
        <authorList>
            <person name="Dougan E. K."/>
            <person name="Rhodes N."/>
            <person name="Thang M."/>
            <person name="Chan C."/>
        </authorList>
    </citation>
    <scope>NUCLEOTIDE SEQUENCE</scope>
</reference>
<evidence type="ECO:0000313" key="6">
    <source>
        <dbReference type="EMBL" id="CAE8608723.1"/>
    </source>
</evidence>
<proteinExistence type="inferred from homology"/>
<evidence type="ECO:0000256" key="1">
    <source>
        <dbReference type="ARBA" id="ARBA00009342"/>
    </source>
</evidence>
<evidence type="ECO:0000259" key="5">
    <source>
        <dbReference type="Pfam" id="PF13302"/>
    </source>
</evidence>
<comment type="similarity">
    <text evidence="1">Belongs to the acetyltransferase family. GNAT subfamily.</text>
</comment>
<dbReference type="EMBL" id="CAJNNV010023638">
    <property type="protein sequence ID" value="CAE8608723.1"/>
    <property type="molecule type" value="Genomic_DNA"/>
</dbReference>
<dbReference type="PANTHER" id="PTHR13256:SF16">
    <property type="entry name" value="ALPHA_BETA-TUBULIN-N-ACETYLTRANSFERASE 9"/>
    <property type="match status" value="1"/>
</dbReference>
<evidence type="ECO:0000256" key="4">
    <source>
        <dbReference type="SAM" id="MobiDB-lite"/>
    </source>
</evidence>
<feature type="region of interest" description="Disordered" evidence="4">
    <location>
        <begin position="216"/>
        <end position="237"/>
    </location>
</feature>
<evidence type="ECO:0000256" key="3">
    <source>
        <dbReference type="ARBA" id="ARBA00023315"/>
    </source>
</evidence>
<dbReference type="EMBL" id="CAJNNV010025528">
    <property type="protein sequence ID" value="CAE8614919.1"/>
    <property type="molecule type" value="Genomic_DNA"/>
</dbReference>
<dbReference type="GO" id="GO:0008080">
    <property type="term" value="F:N-acetyltransferase activity"/>
    <property type="evidence" value="ECO:0007669"/>
    <property type="project" value="InterPro"/>
</dbReference>
<feature type="domain" description="N-acetyltransferase" evidence="5">
    <location>
        <begin position="13"/>
        <end position="177"/>
    </location>
</feature>
<organism evidence="7 8">
    <name type="scientific">Polarella glacialis</name>
    <name type="common">Dinoflagellate</name>
    <dbReference type="NCBI Taxonomy" id="89957"/>
    <lineage>
        <taxon>Eukaryota</taxon>
        <taxon>Sar</taxon>
        <taxon>Alveolata</taxon>
        <taxon>Dinophyceae</taxon>
        <taxon>Suessiales</taxon>
        <taxon>Suessiaceae</taxon>
        <taxon>Polarella</taxon>
    </lineage>
</organism>
<accession>A0A813FL70</accession>
<dbReference type="InterPro" id="IPR000182">
    <property type="entry name" value="GNAT_dom"/>
</dbReference>
<dbReference type="OrthoDB" id="5043642at2759"/>